<accession>A0A6P2BRT2</accession>
<evidence type="ECO:0000313" key="4">
    <source>
        <dbReference type="Proteomes" id="UP000460272"/>
    </source>
</evidence>
<comment type="caution">
    <text evidence="3">The sequence shown here is derived from an EMBL/GenBank/DDBJ whole genome shotgun (WGS) entry which is preliminary data.</text>
</comment>
<gene>
    <name evidence="3" type="ORF">EAS64_29170</name>
</gene>
<protein>
    <submittedName>
        <fullName evidence="3">Uncharacterized protein</fullName>
    </submittedName>
</protein>
<feature type="domain" description="GerMN" evidence="1">
    <location>
        <begin position="233"/>
        <end position="319"/>
    </location>
</feature>
<keyword evidence="4" id="KW-1185">Reference proteome</keyword>
<evidence type="ECO:0000259" key="2">
    <source>
        <dbReference type="Pfam" id="PF24837"/>
    </source>
</evidence>
<organism evidence="3 4">
    <name type="scientific">Trebonia kvetii</name>
    <dbReference type="NCBI Taxonomy" id="2480626"/>
    <lineage>
        <taxon>Bacteria</taxon>
        <taxon>Bacillati</taxon>
        <taxon>Actinomycetota</taxon>
        <taxon>Actinomycetes</taxon>
        <taxon>Streptosporangiales</taxon>
        <taxon>Treboniaceae</taxon>
        <taxon>Trebonia</taxon>
    </lineage>
</organism>
<dbReference type="Pfam" id="PF10646">
    <property type="entry name" value="Germane"/>
    <property type="match status" value="1"/>
</dbReference>
<dbReference type="OrthoDB" id="3393679at2"/>
<dbReference type="AlphaFoldDB" id="A0A6P2BRT2"/>
<evidence type="ECO:0000259" key="1">
    <source>
        <dbReference type="Pfam" id="PF10646"/>
    </source>
</evidence>
<feature type="domain" description="AMIN-like" evidence="2">
    <location>
        <begin position="81"/>
        <end position="204"/>
    </location>
</feature>
<sequence length="342" mass="36621">MPAPGARSCSSDWSCWRWASSGPGGQRSSCQNLHRDSEGEVQMFKLRSALASLALIGLGLGTMTAATAEAATAAPAPVAPVLTKITAAHHTGYDRLVFTFKGGVPSQHTVRYVSQVIGDPSGRPVSVVGSAKLLVRFVPAAGHNDQGRVTYGPTSRTFALPGIIQVVQAGDFESVLSFGVGVARTEPFHVFTLTGPSRVVIDLRTPYATVFVRDYFLNVHRFASGRQPYVQAVSRRVIPPKTAFGAMQRLFAGPTQAELAGGMRFVSSRATGFKNLSIRDGVARIQLTGKISSGGSTFTTANEIMPTLKQFPSVHWVKIYDQFGRTERPAGHSDSIPFSLEP</sequence>
<dbReference type="InterPro" id="IPR019606">
    <property type="entry name" value="GerMN"/>
</dbReference>
<evidence type="ECO:0000313" key="3">
    <source>
        <dbReference type="EMBL" id="TVZ01568.1"/>
    </source>
</evidence>
<dbReference type="Proteomes" id="UP000460272">
    <property type="component" value="Unassembled WGS sequence"/>
</dbReference>
<proteinExistence type="predicted"/>
<dbReference type="Pfam" id="PF24837">
    <property type="entry name" value="AMIN-like"/>
    <property type="match status" value="1"/>
</dbReference>
<dbReference type="InterPro" id="IPR056303">
    <property type="entry name" value="AMIN-like"/>
</dbReference>
<name>A0A6P2BRT2_9ACTN</name>
<dbReference type="EMBL" id="RPFW01000006">
    <property type="protein sequence ID" value="TVZ01568.1"/>
    <property type="molecule type" value="Genomic_DNA"/>
</dbReference>
<reference evidence="3 4" key="1">
    <citation type="submission" date="2018-11" db="EMBL/GenBank/DDBJ databases">
        <title>Trebonia kvetii gen.nov., sp.nov., a novel acidophilic actinobacterium, and proposal of the new actinobacterial family Treboniaceae fam. nov.</title>
        <authorList>
            <person name="Rapoport D."/>
            <person name="Sagova-Mareckova M."/>
            <person name="Sedlacek I."/>
            <person name="Provaznik J."/>
            <person name="Kralova S."/>
            <person name="Pavlinic D."/>
            <person name="Benes V."/>
            <person name="Kopecky J."/>
        </authorList>
    </citation>
    <scope>NUCLEOTIDE SEQUENCE [LARGE SCALE GENOMIC DNA]</scope>
    <source>
        <strain evidence="3 4">15Tr583</strain>
    </source>
</reference>